<name>A0ABW4LF01_9MICO</name>
<comment type="caution">
    <text evidence="5">The sequence shown here is derived from an EMBL/GenBank/DDBJ whole genome shotgun (WGS) entry which is preliminary data.</text>
</comment>
<accession>A0ABW4LF01</accession>
<proteinExistence type="inferred from homology"/>
<reference evidence="6" key="1">
    <citation type="journal article" date="2019" name="Int. J. Syst. Evol. Microbiol.">
        <title>The Global Catalogue of Microorganisms (GCM) 10K type strain sequencing project: providing services to taxonomists for standard genome sequencing and annotation.</title>
        <authorList>
            <consortium name="The Broad Institute Genomics Platform"/>
            <consortium name="The Broad Institute Genome Sequencing Center for Infectious Disease"/>
            <person name="Wu L."/>
            <person name="Ma J."/>
        </authorList>
    </citation>
    <scope>NUCLEOTIDE SEQUENCE [LARGE SCALE GENOMIC DNA]</scope>
    <source>
        <strain evidence="6">CGMCC 1.12471</strain>
    </source>
</reference>
<keyword evidence="4" id="KW-0175">Coiled coil</keyword>
<sequence>LIARRDLLRALERAGAEAATARDDAGEAADALDRALAEAGFAGVDDLRAAALPVAEREAIETAVHRHDQARAAATAQLAEHDVAAAPTAPAEVDAAAEAKRLALEQQRAALQREADLATRAQHALALATRVAETVAATAGAREQLRVAAPLATAVRGGNARRMRLEAYVLAARLEQIVAAANLRLATMTDGRYTLRHDDALAERGAHSGLGLEVMDEHTGRTRQIASLSGGETFLASLALALGLAEVVSDEAGGVRLDTLFVDEGFGSLDRQTLDTAMETLDSLRAGGRVVGLISHVEGMQEDIPAGLHVEREADGSSSVRMRVALTAV</sequence>
<comment type="similarity">
    <text evidence="1">Belongs to the SMC family. SbcC subfamily.</text>
</comment>
<evidence type="ECO:0000256" key="4">
    <source>
        <dbReference type="SAM" id="Coils"/>
    </source>
</evidence>
<evidence type="ECO:0000313" key="6">
    <source>
        <dbReference type="Proteomes" id="UP001597347"/>
    </source>
</evidence>
<protein>
    <recommendedName>
        <fullName evidence="3">Nuclease SbcCD subunit C</fullName>
    </recommendedName>
</protein>
<evidence type="ECO:0000256" key="2">
    <source>
        <dbReference type="ARBA" id="ARBA00011322"/>
    </source>
</evidence>
<dbReference type="PANTHER" id="PTHR32114:SF2">
    <property type="entry name" value="ABC TRANSPORTER ABCH.3"/>
    <property type="match status" value="1"/>
</dbReference>
<gene>
    <name evidence="5" type="ORF">ACFSBI_08850</name>
</gene>
<keyword evidence="6" id="KW-1185">Reference proteome</keyword>
<organism evidence="5 6">
    <name type="scientific">Amnibacterium endophyticum</name>
    <dbReference type="NCBI Taxonomy" id="2109337"/>
    <lineage>
        <taxon>Bacteria</taxon>
        <taxon>Bacillati</taxon>
        <taxon>Actinomycetota</taxon>
        <taxon>Actinomycetes</taxon>
        <taxon>Micrococcales</taxon>
        <taxon>Microbacteriaceae</taxon>
        <taxon>Amnibacterium</taxon>
    </lineage>
</organism>
<evidence type="ECO:0000256" key="3">
    <source>
        <dbReference type="ARBA" id="ARBA00013368"/>
    </source>
</evidence>
<dbReference type="Proteomes" id="UP001597347">
    <property type="component" value="Unassembled WGS sequence"/>
</dbReference>
<dbReference type="InterPro" id="IPR027417">
    <property type="entry name" value="P-loop_NTPase"/>
</dbReference>
<comment type="subunit">
    <text evidence="2">Heterodimer of SbcC and SbcD.</text>
</comment>
<dbReference type="Gene3D" id="3.40.50.300">
    <property type="entry name" value="P-loop containing nucleotide triphosphate hydrolases"/>
    <property type="match status" value="1"/>
</dbReference>
<dbReference type="PANTHER" id="PTHR32114">
    <property type="entry name" value="ABC TRANSPORTER ABCH.3"/>
    <property type="match status" value="1"/>
</dbReference>
<dbReference type="EMBL" id="JBHUEA010000012">
    <property type="protein sequence ID" value="MFD1721657.1"/>
    <property type="molecule type" value="Genomic_DNA"/>
</dbReference>
<dbReference type="SUPFAM" id="SSF52540">
    <property type="entry name" value="P-loop containing nucleoside triphosphate hydrolases"/>
    <property type="match status" value="1"/>
</dbReference>
<evidence type="ECO:0000313" key="5">
    <source>
        <dbReference type="EMBL" id="MFD1721657.1"/>
    </source>
</evidence>
<feature type="non-terminal residue" evidence="5">
    <location>
        <position position="1"/>
    </location>
</feature>
<dbReference type="RefSeq" id="WP_377934098.1">
    <property type="nucleotide sequence ID" value="NZ_JBHUEA010000012.1"/>
</dbReference>
<dbReference type="Pfam" id="PF13558">
    <property type="entry name" value="SbcC_Walker_B"/>
    <property type="match status" value="1"/>
</dbReference>
<feature type="coiled-coil region" evidence="4">
    <location>
        <begin position="94"/>
        <end position="121"/>
    </location>
</feature>
<evidence type="ECO:0000256" key="1">
    <source>
        <dbReference type="ARBA" id="ARBA00006930"/>
    </source>
</evidence>